<dbReference type="HOGENOM" id="CLU_836538_0_0_7"/>
<dbReference type="PANTHER" id="PTHR35147">
    <property type="entry name" value="CHEMORECEPTOR GLUTAMINE DEAMIDASE CHED-RELATED"/>
    <property type="match status" value="1"/>
</dbReference>
<dbReference type="RefSeq" id="WP_002618690.1">
    <property type="nucleotide sequence ID" value="NC_014623.1"/>
</dbReference>
<dbReference type="PANTHER" id="PTHR35147:SF1">
    <property type="entry name" value="CHEMORECEPTOR GLUTAMINE DEAMIDASE CHED-RELATED"/>
    <property type="match status" value="1"/>
</dbReference>
<dbReference type="KEGG" id="sur:STAUR_4723"/>
<name>Q08QI6_STIAD</name>
<dbReference type="Proteomes" id="UP000001351">
    <property type="component" value="Chromosome"/>
</dbReference>
<dbReference type="Pfam" id="PF03975">
    <property type="entry name" value="CheD"/>
    <property type="match status" value="1"/>
</dbReference>
<dbReference type="GO" id="GO:0050568">
    <property type="term" value="F:protein-glutamine glutaminase activity"/>
    <property type="evidence" value="ECO:0007669"/>
    <property type="project" value="UniProtKB-UniRule"/>
</dbReference>
<reference evidence="5 7" key="2">
    <citation type="journal article" date="2011" name="Mol. Biol. Evol.">
        <title>Comparative genomic analysis of fruiting body formation in Myxococcales.</title>
        <authorList>
            <person name="Huntley S."/>
            <person name="Hamann N."/>
            <person name="Wegener-Feldbrugge S."/>
            <person name="Treuner-Lange A."/>
            <person name="Kube M."/>
            <person name="Reinhardt R."/>
            <person name="Klages S."/>
            <person name="Muller R."/>
            <person name="Ronning C.M."/>
            <person name="Nierman W.C."/>
            <person name="Sogaard-Andersen L."/>
        </authorList>
    </citation>
    <scope>NUCLEOTIDE SEQUENCE [LARGE SCALE GENOMIC DNA]</scope>
    <source>
        <strain evidence="5 7">DW4/3-1</strain>
    </source>
</reference>
<sequence>MSTATKKVASLRPRAAAALQRLTACTQPSQALEVLGEIVSQLIGCEEYALLALDPVGRSLSHVTSMGLPREHLQNLLPLRGILGQVALGGVPHFRGRTSAAGASAHEAGLTACVPIRRGERIHGVLALFRLLPQKWGLEEEDLELLTLFSENGVLAFSAEEAVLPPEQAVAPGSSVPSAGGRTLYLHPGDIFVSGTSAEVTTVLGSSIAVSLWDAHLRRGGLSHFLLPKAPALQVPSIRYGDLAIPSLVDQLSRLGSQRQHLQAGMFGGAILEGPGPETGASLGHRNTQLARTLLRELDIPLVAEDVGGAFGRKLRFRTEDGTVLLKTLRGG</sequence>
<evidence type="ECO:0000256" key="1">
    <source>
        <dbReference type="ARBA" id="ARBA00022500"/>
    </source>
</evidence>
<dbReference type="eggNOG" id="COG2203">
    <property type="taxonomic scope" value="Bacteria"/>
</dbReference>
<dbReference type="EC" id="3.5.1.44" evidence="3"/>
<keyword evidence="1 3" id="KW-0145">Chemotaxis</keyword>
<dbReference type="HAMAP" id="MF_01440">
    <property type="entry name" value="CheD"/>
    <property type="match status" value="1"/>
</dbReference>
<protein>
    <recommendedName>
        <fullName evidence="3">Probable chemoreceptor glutamine deamidase CheD</fullName>
        <ecNumber evidence="3">3.5.1.44</ecNumber>
    </recommendedName>
</protein>
<dbReference type="CDD" id="cd16352">
    <property type="entry name" value="CheD"/>
    <property type="match status" value="1"/>
</dbReference>
<comment type="function">
    <text evidence="3">Probably deamidates glutamine residues to glutamate on methyl-accepting chemotaxis receptors (MCPs), playing an important role in chemotaxis.</text>
</comment>
<dbReference type="EMBL" id="CP002271">
    <property type="protein sequence ID" value="ADO72502.1"/>
    <property type="molecule type" value="Genomic_DNA"/>
</dbReference>
<dbReference type="InterPro" id="IPR005659">
    <property type="entry name" value="Chemorcpt_Glu_NH3ase_CheD"/>
</dbReference>
<dbReference type="EMBL" id="AAMD01000209">
    <property type="protein sequence ID" value="EAU62748.1"/>
    <property type="molecule type" value="Genomic_DNA"/>
</dbReference>
<evidence type="ECO:0000313" key="6">
    <source>
        <dbReference type="EMBL" id="EAU62748.1"/>
    </source>
</evidence>
<dbReference type="Gene3D" id="3.30.1330.200">
    <property type="match status" value="1"/>
</dbReference>
<dbReference type="InterPro" id="IPR003018">
    <property type="entry name" value="GAF"/>
</dbReference>
<evidence type="ECO:0000313" key="8">
    <source>
        <dbReference type="Proteomes" id="UP000032702"/>
    </source>
</evidence>
<comment type="catalytic activity">
    <reaction evidence="3">
        <text>L-glutaminyl-[protein] + H2O = L-glutamyl-[protein] + NH4(+)</text>
        <dbReference type="Rhea" id="RHEA:16441"/>
        <dbReference type="Rhea" id="RHEA-COMP:10207"/>
        <dbReference type="Rhea" id="RHEA-COMP:10208"/>
        <dbReference type="ChEBI" id="CHEBI:15377"/>
        <dbReference type="ChEBI" id="CHEBI:28938"/>
        <dbReference type="ChEBI" id="CHEBI:29973"/>
        <dbReference type="ChEBI" id="CHEBI:30011"/>
        <dbReference type="EC" id="3.5.1.44"/>
    </reaction>
</comment>
<dbReference type="Proteomes" id="UP000032702">
    <property type="component" value="Unassembled WGS sequence"/>
</dbReference>
<dbReference type="InterPro" id="IPR038592">
    <property type="entry name" value="CheD-like_sf"/>
</dbReference>
<dbReference type="InterPro" id="IPR011324">
    <property type="entry name" value="Cytotoxic_necrot_fac-like_cat"/>
</dbReference>
<gene>
    <name evidence="3" type="primary">cheD</name>
    <name evidence="5" type="ordered locus">STAUR_4723</name>
    <name evidence="6" type="ORF">STIAU_6973</name>
</gene>
<dbReference type="GO" id="GO:0006935">
    <property type="term" value="P:chemotaxis"/>
    <property type="evidence" value="ECO:0007669"/>
    <property type="project" value="UniProtKB-UniRule"/>
</dbReference>
<evidence type="ECO:0000259" key="4">
    <source>
        <dbReference type="Pfam" id="PF13185"/>
    </source>
</evidence>
<keyword evidence="7" id="KW-1185">Reference proteome</keyword>
<feature type="domain" description="GAF" evidence="4">
    <location>
        <begin position="29"/>
        <end position="154"/>
    </location>
</feature>
<comment type="similarity">
    <text evidence="3">Belongs to the CheD family.</text>
</comment>
<dbReference type="STRING" id="378806.STAUR_4723"/>
<dbReference type="eggNOG" id="COG1871">
    <property type="taxonomic scope" value="Bacteria"/>
</dbReference>
<dbReference type="SUPFAM" id="SSF55781">
    <property type="entry name" value="GAF domain-like"/>
    <property type="match status" value="1"/>
</dbReference>
<evidence type="ECO:0000256" key="3">
    <source>
        <dbReference type="HAMAP-Rule" id="MF_01440"/>
    </source>
</evidence>
<organism evidence="6 8">
    <name type="scientific">Stigmatella aurantiaca (strain DW4/3-1)</name>
    <dbReference type="NCBI Taxonomy" id="378806"/>
    <lineage>
        <taxon>Bacteria</taxon>
        <taxon>Pseudomonadati</taxon>
        <taxon>Myxococcota</taxon>
        <taxon>Myxococcia</taxon>
        <taxon>Myxococcales</taxon>
        <taxon>Cystobacterineae</taxon>
        <taxon>Archangiaceae</taxon>
        <taxon>Stigmatella</taxon>
    </lineage>
</organism>
<dbReference type="Pfam" id="PF13185">
    <property type="entry name" value="GAF_2"/>
    <property type="match status" value="1"/>
</dbReference>
<dbReference type="OrthoDB" id="9807202at2"/>
<dbReference type="SUPFAM" id="SSF64438">
    <property type="entry name" value="CNF1/YfiH-like putative cysteine hydrolases"/>
    <property type="match status" value="1"/>
</dbReference>
<keyword evidence="2 3" id="KW-0378">Hydrolase</keyword>
<accession>Q08QI6</accession>
<evidence type="ECO:0000313" key="5">
    <source>
        <dbReference type="EMBL" id="ADO72502.1"/>
    </source>
</evidence>
<evidence type="ECO:0000313" key="7">
    <source>
        <dbReference type="Proteomes" id="UP000001351"/>
    </source>
</evidence>
<proteinExistence type="inferred from homology"/>
<dbReference type="AlphaFoldDB" id="Q08QI6"/>
<reference evidence="6 8" key="1">
    <citation type="submission" date="2006-04" db="EMBL/GenBank/DDBJ databases">
        <authorList>
            <person name="Nierman W.C."/>
        </authorList>
    </citation>
    <scope>NUCLEOTIDE SEQUENCE [LARGE SCALE GENOMIC DNA]</scope>
    <source>
        <strain evidence="6 8">DW4/3-1</strain>
    </source>
</reference>
<evidence type="ECO:0000256" key="2">
    <source>
        <dbReference type="ARBA" id="ARBA00022801"/>
    </source>
</evidence>
<dbReference type="Gene3D" id="3.30.450.40">
    <property type="match status" value="1"/>
</dbReference>
<dbReference type="InterPro" id="IPR029016">
    <property type="entry name" value="GAF-like_dom_sf"/>
</dbReference>